<dbReference type="Proteomes" id="UP001154114">
    <property type="component" value="Chromosome 24"/>
</dbReference>
<dbReference type="InterPro" id="IPR043504">
    <property type="entry name" value="Peptidase_S1_PA_chymotrypsin"/>
</dbReference>
<keyword evidence="4" id="KW-1185">Reference proteome</keyword>
<protein>
    <recommendedName>
        <fullName evidence="2">Peptidase S1 domain-containing protein</fullName>
    </recommendedName>
</protein>
<dbReference type="PROSITE" id="PS50240">
    <property type="entry name" value="TRYPSIN_DOM"/>
    <property type="match status" value="1"/>
</dbReference>
<evidence type="ECO:0000259" key="2">
    <source>
        <dbReference type="PROSITE" id="PS50240"/>
    </source>
</evidence>
<evidence type="ECO:0000256" key="1">
    <source>
        <dbReference type="SAM" id="MobiDB-lite"/>
    </source>
</evidence>
<evidence type="ECO:0000313" key="3">
    <source>
        <dbReference type="EMBL" id="CAH0597746.1"/>
    </source>
</evidence>
<proteinExistence type="predicted"/>
<reference evidence="3" key="1">
    <citation type="submission" date="2021-12" db="EMBL/GenBank/DDBJ databases">
        <authorList>
            <person name="King R."/>
        </authorList>
    </citation>
    <scope>NUCLEOTIDE SEQUENCE</scope>
</reference>
<dbReference type="PANTHER" id="PTHR24260:SF136">
    <property type="entry name" value="GH08193P-RELATED"/>
    <property type="match status" value="1"/>
</dbReference>
<accession>A0A9P0FWU0</accession>
<dbReference type="InterPro" id="IPR009003">
    <property type="entry name" value="Peptidase_S1_PA"/>
</dbReference>
<dbReference type="InterPro" id="IPR001254">
    <property type="entry name" value="Trypsin_dom"/>
</dbReference>
<organism evidence="3 4">
    <name type="scientific">Chrysodeixis includens</name>
    <name type="common">Soybean looper</name>
    <name type="synonym">Pseudoplusia includens</name>
    <dbReference type="NCBI Taxonomy" id="689277"/>
    <lineage>
        <taxon>Eukaryota</taxon>
        <taxon>Metazoa</taxon>
        <taxon>Ecdysozoa</taxon>
        <taxon>Arthropoda</taxon>
        <taxon>Hexapoda</taxon>
        <taxon>Insecta</taxon>
        <taxon>Pterygota</taxon>
        <taxon>Neoptera</taxon>
        <taxon>Endopterygota</taxon>
        <taxon>Lepidoptera</taxon>
        <taxon>Glossata</taxon>
        <taxon>Ditrysia</taxon>
        <taxon>Noctuoidea</taxon>
        <taxon>Noctuidae</taxon>
        <taxon>Plusiinae</taxon>
        <taxon>Chrysodeixis</taxon>
    </lineage>
</organism>
<dbReference type="SUPFAM" id="SSF50494">
    <property type="entry name" value="Trypsin-like serine proteases"/>
    <property type="match status" value="1"/>
</dbReference>
<sequence>MVGDIAVVKVEDNFHFEKRVRGCDFIPQKVDFNNKSTDFEKPKTVASIAGWGSTDLFSDGTLIGQPKLFRSAENSPQLLETDVVLISKKNCKKRWDPRYHYIIDEHMLCSKDEADAEAMAIACTDHEVNCKELQYSDDDKSDDGERRMMYNPNSLYVHTAGHKSGRRSKIFSGGFCENDHGGPLIHGQSKTSMVIGIMSACLTKDVDRKCFGPFLYTSVYRYRNLISCAIDKDIGPTCRKLLRSSKTITETFDWSNHVDGLPKSDHPAIHQVRSSLDHFKLMGTSDKKQSIQDPEKKGTPEPALGPDRDPVSPKPVF</sequence>
<feature type="region of interest" description="Disordered" evidence="1">
    <location>
        <begin position="283"/>
        <end position="317"/>
    </location>
</feature>
<dbReference type="AlphaFoldDB" id="A0A9P0FWU0"/>
<dbReference type="InterPro" id="IPR051333">
    <property type="entry name" value="CLIP_Serine_Protease"/>
</dbReference>
<dbReference type="EMBL" id="LR824027">
    <property type="protein sequence ID" value="CAH0597746.1"/>
    <property type="molecule type" value="Genomic_DNA"/>
</dbReference>
<gene>
    <name evidence="3" type="ORF">CINC_LOCUS7829</name>
</gene>
<dbReference type="OrthoDB" id="8033859at2759"/>
<feature type="compositionally biased region" description="Basic and acidic residues" evidence="1">
    <location>
        <begin position="283"/>
        <end position="299"/>
    </location>
</feature>
<dbReference type="Gene3D" id="2.40.10.10">
    <property type="entry name" value="Trypsin-like serine proteases"/>
    <property type="match status" value="1"/>
</dbReference>
<name>A0A9P0FWU0_CHRIL</name>
<dbReference type="GO" id="GO:0006508">
    <property type="term" value="P:proteolysis"/>
    <property type="evidence" value="ECO:0007669"/>
    <property type="project" value="InterPro"/>
</dbReference>
<feature type="domain" description="Peptidase S1" evidence="2">
    <location>
        <begin position="1"/>
        <end position="231"/>
    </location>
</feature>
<dbReference type="PANTHER" id="PTHR24260">
    <property type="match status" value="1"/>
</dbReference>
<evidence type="ECO:0000313" key="4">
    <source>
        <dbReference type="Proteomes" id="UP001154114"/>
    </source>
</evidence>
<dbReference type="GO" id="GO:0004252">
    <property type="term" value="F:serine-type endopeptidase activity"/>
    <property type="evidence" value="ECO:0007669"/>
    <property type="project" value="InterPro"/>
</dbReference>